<evidence type="ECO:0000313" key="2">
    <source>
        <dbReference type="Proteomes" id="UP000064920"/>
    </source>
</evidence>
<dbReference type="EMBL" id="CP012023">
    <property type="protein sequence ID" value="ALI56342.1"/>
    <property type="molecule type" value="Genomic_DNA"/>
</dbReference>
<evidence type="ECO:0000313" key="1">
    <source>
        <dbReference type="EMBL" id="ALI56342.1"/>
    </source>
</evidence>
<gene>
    <name evidence="1" type="ORF">IMCC12053_2395</name>
</gene>
<dbReference type="STRING" id="1397108.IMCC12053_2395"/>
<dbReference type="Pfam" id="PF09965">
    <property type="entry name" value="DUF2199"/>
    <property type="match status" value="1"/>
</dbReference>
<protein>
    <submittedName>
        <fullName evidence="1">Uncharacterized protein</fullName>
    </submittedName>
</protein>
<sequence length="170" mass="17865">MASVLDLDPRWRALIAQGGVIDIGFDHPSDWPHDTRGDAAFVKAGDDQLTAELCRLGTDRFLRATVMLPVRGSDEAVGIALWAQVPPDTFYAYLDTFEGGPAPETSVATLANDLPPVATPDAALTLAFGDDNTRPSATIAGGATDISLDDLIALYEATGTLAHWALKSGG</sequence>
<keyword evidence="2" id="KW-1185">Reference proteome</keyword>
<proteinExistence type="predicted"/>
<dbReference type="Proteomes" id="UP000064920">
    <property type="component" value="Chromosome"/>
</dbReference>
<dbReference type="RefSeq" id="WP_062219259.1">
    <property type="nucleotide sequence ID" value="NZ_CP012023.1"/>
</dbReference>
<dbReference type="KEGG" id="cmar:IMCC12053_2395"/>
<dbReference type="OrthoDB" id="4404538at2"/>
<accession>A0A0N9ZRF1</accession>
<name>A0A0N9ZRF1_9RHOB</name>
<dbReference type="InterPro" id="IPR018697">
    <property type="entry name" value="DUF2199"/>
</dbReference>
<reference evidence="1 2" key="1">
    <citation type="submission" date="2015-05" db="EMBL/GenBank/DDBJ databases">
        <authorList>
            <person name="Wang D.B."/>
            <person name="Wang M."/>
        </authorList>
    </citation>
    <scope>NUCLEOTIDE SEQUENCE [LARGE SCALE GENOMIC DNA]</scope>
    <source>
        <strain evidence="1 2">IMCC 12053</strain>
    </source>
</reference>
<organism evidence="1 2">
    <name type="scientific">Celeribacter marinus</name>
    <dbReference type="NCBI Taxonomy" id="1397108"/>
    <lineage>
        <taxon>Bacteria</taxon>
        <taxon>Pseudomonadati</taxon>
        <taxon>Pseudomonadota</taxon>
        <taxon>Alphaproteobacteria</taxon>
        <taxon>Rhodobacterales</taxon>
        <taxon>Roseobacteraceae</taxon>
        <taxon>Celeribacter</taxon>
    </lineage>
</organism>
<dbReference type="AlphaFoldDB" id="A0A0N9ZRF1"/>
<dbReference type="PATRIC" id="fig|1397108.4.peg.2451"/>